<name>A0ABU5W0F6_9BACT</name>
<feature type="transmembrane region" description="Helical" evidence="1">
    <location>
        <begin position="233"/>
        <end position="251"/>
    </location>
</feature>
<comment type="caution">
    <text evidence="2">The sequence shown here is derived from an EMBL/GenBank/DDBJ whole genome shotgun (WGS) entry which is preliminary data.</text>
</comment>
<sequence length="420" mass="48201">MKKFKMILSVLIILTSIVLCQQIIHNSTINQANKVDSAELNHIRYGLLSVDTWKTQVSGIVLAEVDKLDFTNDYETELKSNIETQLNILITKVDEKIKQSNKGFKGAIKQAFIDIFISIDDIKKGIPTYADSMVKEMQKTRNQAKIKALLKEKLVQYIDKTFDQQDMSQVERIMKRTDSLDIETARLVLANEIAKKKEVISNESIILISISIILFLLPAFNNKEALQPFQYSIMILSLIILLVVGVTSPMIDMEAKISKMTFILMDHQIHFENQVLYFQTKSVLDVFWIMITHETFQMKFVGILMVLFSIVFPVLKIISSWAFYYNYRQARENKWVKFFVLKSGKWSMADVMVVAIFMAYIGFNGIITSQFGKLSTATKDIVILTTNGTALQPGYYLFFTYAMLALFLSAYLAKLPHEEK</sequence>
<accession>A0ABU5W0F6</accession>
<dbReference type="EMBL" id="JAYGJQ010000002">
    <property type="protein sequence ID" value="MEA9357315.1"/>
    <property type="molecule type" value="Genomic_DNA"/>
</dbReference>
<feature type="transmembrane region" description="Helical" evidence="1">
    <location>
        <begin position="204"/>
        <end position="221"/>
    </location>
</feature>
<proteinExistence type="predicted"/>
<keyword evidence="1" id="KW-1133">Transmembrane helix</keyword>
<feature type="transmembrane region" description="Helical" evidence="1">
    <location>
        <begin position="346"/>
        <end position="367"/>
    </location>
</feature>
<organism evidence="2 3">
    <name type="scientific">Bacteriovorax antarcticus</name>
    <dbReference type="NCBI Taxonomy" id="3088717"/>
    <lineage>
        <taxon>Bacteria</taxon>
        <taxon>Pseudomonadati</taxon>
        <taxon>Bdellovibrionota</taxon>
        <taxon>Bacteriovoracia</taxon>
        <taxon>Bacteriovoracales</taxon>
        <taxon>Bacteriovoracaceae</taxon>
        <taxon>Bacteriovorax</taxon>
    </lineage>
</organism>
<keyword evidence="1" id="KW-0472">Membrane</keyword>
<reference evidence="2 3" key="1">
    <citation type="submission" date="2023-11" db="EMBL/GenBank/DDBJ databases">
        <title>A Novel Polar Bacteriovorax (B. antarcticus) Isolated from the Biocrust in Antarctica.</title>
        <authorList>
            <person name="Mun W."/>
            <person name="Choi S.Y."/>
            <person name="Mitchell R.J."/>
        </authorList>
    </citation>
    <scope>NUCLEOTIDE SEQUENCE [LARGE SCALE GENOMIC DNA]</scope>
    <source>
        <strain evidence="2 3">PP10</strain>
    </source>
</reference>
<dbReference type="Pfam" id="PF04403">
    <property type="entry name" value="PqiA"/>
    <property type="match status" value="1"/>
</dbReference>
<evidence type="ECO:0000313" key="2">
    <source>
        <dbReference type="EMBL" id="MEA9357315.1"/>
    </source>
</evidence>
<dbReference type="RefSeq" id="WP_323577270.1">
    <property type="nucleotide sequence ID" value="NZ_JAYGJQ010000002.1"/>
</dbReference>
<dbReference type="Proteomes" id="UP001302274">
    <property type="component" value="Unassembled WGS sequence"/>
</dbReference>
<evidence type="ECO:0000313" key="3">
    <source>
        <dbReference type="Proteomes" id="UP001302274"/>
    </source>
</evidence>
<dbReference type="InterPro" id="IPR007498">
    <property type="entry name" value="PqiA-like"/>
</dbReference>
<evidence type="ECO:0000256" key="1">
    <source>
        <dbReference type="SAM" id="Phobius"/>
    </source>
</evidence>
<protein>
    <submittedName>
        <fullName evidence="2">Paraquat-inducible protein A</fullName>
    </submittedName>
</protein>
<keyword evidence="3" id="KW-1185">Reference proteome</keyword>
<feature type="transmembrane region" description="Helical" evidence="1">
    <location>
        <begin position="300"/>
        <end position="325"/>
    </location>
</feature>
<keyword evidence="1" id="KW-0812">Transmembrane</keyword>
<feature type="transmembrane region" description="Helical" evidence="1">
    <location>
        <begin position="394"/>
        <end position="413"/>
    </location>
</feature>
<gene>
    <name evidence="2" type="ORF">SHI21_13905</name>
</gene>